<dbReference type="GO" id="GO:0033969">
    <property type="term" value="F:gamma-glutamyl-gamma-aminobutyrate hydrolase activity"/>
    <property type="evidence" value="ECO:0007669"/>
    <property type="project" value="TreeGrafter"/>
</dbReference>
<dbReference type="Gene3D" id="3.20.20.140">
    <property type="entry name" value="Metal-dependent hydrolases"/>
    <property type="match status" value="1"/>
</dbReference>
<keyword evidence="1" id="KW-0808">Transferase</keyword>
<organism evidence="1">
    <name type="scientific">gut metagenome</name>
    <dbReference type="NCBI Taxonomy" id="749906"/>
    <lineage>
        <taxon>unclassified sequences</taxon>
        <taxon>metagenomes</taxon>
        <taxon>organismal metagenomes</taxon>
    </lineage>
</organism>
<dbReference type="PANTHER" id="PTHR43235">
    <property type="entry name" value="GLUTAMINE AMIDOTRANSFERASE PB2B2.05-RELATED"/>
    <property type="match status" value="1"/>
</dbReference>
<comment type="caution">
    <text evidence="1">The sequence shown here is derived from an EMBL/GenBank/DDBJ whole genome shotgun (WGS) entry which is preliminary data.</text>
</comment>
<name>J9DBW2_9ZZZZ</name>
<proteinExistence type="predicted"/>
<dbReference type="Pfam" id="PF01244">
    <property type="entry name" value="Peptidase_M19"/>
    <property type="match status" value="1"/>
</dbReference>
<dbReference type="GO" id="GO:0006508">
    <property type="term" value="P:proteolysis"/>
    <property type="evidence" value="ECO:0007669"/>
    <property type="project" value="InterPro"/>
</dbReference>
<dbReference type="InterPro" id="IPR011697">
    <property type="entry name" value="Peptidase_C26"/>
</dbReference>
<feature type="non-terminal residue" evidence="1">
    <location>
        <position position="430"/>
    </location>
</feature>
<dbReference type="GO" id="GO:0005829">
    <property type="term" value="C:cytosol"/>
    <property type="evidence" value="ECO:0007669"/>
    <property type="project" value="TreeGrafter"/>
</dbReference>
<dbReference type="AlphaFoldDB" id="J9DBW2"/>
<dbReference type="SUPFAM" id="SSF52317">
    <property type="entry name" value="Class I glutamine amidotransferase-like"/>
    <property type="match status" value="1"/>
</dbReference>
<protein>
    <submittedName>
        <fullName evidence="1">Glutamine amidotransferase, class II/dipeptidase</fullName>
    </submittedName>
</protein>
<dbReference type="GO" id="GO:0070573">
    <property type="term" value="F:metallodipeptidase activity"/>
    <property type="evidence" value="ECO:0007669"/>
    <property type="project" value="InterPro"/>
</dbReference>
<dbReference type="GO" id="GO:0006598">
    <property type="term" value="P:polyamine catabolic process"/>
    <property type="evidence" value="ECO:0007669"/>
    <property type="project" value="TreeGrafter"/>
</dbReference>
<reference evidence="1" key="1">
    <citation type="journal article" date="2012" name="PLoS ONE">
        <title>Gene sets for utilization of primary and secondary nutrition supplies in the distal gut of endangered iberian lynx.</title>
        <authorList>
            <person name="Alcaide M."/>
            <person name="Messina E."/>
            <person name="Richter M."/>
            <person name="Bargiela R."/>
            <person name="Peplies J."/>
            <person name="Huws S.A."/>
            <person name="Newbold C.J."/>
            <person name="Golyshin P.N."/>
            <person name="Simon M.A."/>
            <person name="Lopez G."/>
            <person name="Yakimov M.M."/>
            <person name="Ferrer M."/>
        </authorList>
    </citation>
    <scope>NUCLEOTIDE SEQUENCE</scope>
</reference>
<dbReference type="EMBL" id="AMCI01000189">
    <property type="protein sequence ID" value="EJX10416.1"/>
    <property type="molecule type" value="Genomic_DNA"/>
</dbReference>
<dbReference type="PROSITE" id="PS51273">
    <property type="entry name" value="GATASE_TYPE_1"/>
    <property type="match status" value="1"/>
</dbReference>
<keyword evidence="1" id="KW-0315">Glutamine amidotransferase</keyword>
<dbReference type="InterPro" id="IPR044668">
    <property type="entry name" value="PuuD-like"/>
</dbReference>
<dbReference type="Gene3D" id="3.40.50.880">
    <property type="match status" value="1"/>
</dbReference>
<dbReference type="SUPFAM" id="SSF51556">
    <property type="entry name" value="Metallo-dependent hydrolases"/>
    <property type="match status" value="1"/>
</dbReference>
<dbReference type="InterPro" id="IPR032466">
    <property type="entry name" value="Metal_Hydrolase"/>
</dbReference>
<sequence length="430" mass="46856">MMDAIDFKANYRELTSSFPNHEVRPVIAISGNYGDKGCELADGYYRSVEAVGGIPLVIPPLTDHHALLGLLDRVDGILLSGGADINPLCVDEEPLPTLHGINARRDAYELLLVQLAADRNIPLLGICRGIQVIAAALGGRVCQDIGAEHPEWKLLKHSQDAPRYVSTHRVNAAPDSVVGSLLGTSFPVNSFHHQAVDQTGEKLRVTAQSRDGVIEAIESADCKPIMGVQWHPECYILEGDKCMLPLFRWLVGQAAGFRQARELHRHMLTLDSHCDTPMCFEKGATLHRRDSDCCVDLHKMTEGGLDASIMVAYLPQGGRSEAELVGATHKANALLELIRKEVAAHPQVQLSQTPADLYRAKAEGKLSILLGIENGYAIGRDLSQIARFREAGVVYMTLCHNGDNDICDAASRSKQEHNGLSDFGRAVVAE</sequence>
<dbReference type="InterPro" id="IPR029062">
    <property type="entry name" value="Class_I_gatase-like"/>
</dbReference>
<dbReference type="InterPro" id="IPR008257">
    <property type="entry name" value="Pept_M19"/>
</dbReference>
<dbReference type="PANTHER" id="PTHR43235:SF1">
    <property type="entry name" value="GLUTAMINE AMIDOTRANSFERASE PB2B2.05-RELATED"/>
    <property type="match status" value="1"/>
</dbReference>
<dbReference type="PROSITE" id="PS51365">
    <property type="entry name" value="RENAL_DIPEPTIDASE_2"/>
    <property type="match status" value="1"/>
</dbReference>
<accession>J9DBW2</accession>
<dbReference type="CDD" id="cd01745">
    <property type="entry name" value="GATase1_2"/>
    <property type="match status" value="1"/>
</dbReference>
<gene>
    <name evidence="1" type="ORF">EVA_01302</name>
</gene>
<dbReference type="GO" id="GO:0016740">
    <property type="term" value="F:transferase activity"/>
    <property type="evidence" value="ECO:0007669"/>
    <property type="project" value="UniProtKB-KW"/>
</dbReference>
<dbReference type="Pfam" id="PF07722">
    <property type="entry name" value="Peptidase_C26"/>
    <property type="match status" value="1"/>
</dbReference>
<evidence type="ECO:0000313" key="1">
    <source>
        <dbReference type="EMBL" id="EJX10416.1"/>
    </source>
</evidence>